<name>A0A7E4V609_PANRE</name>
<dbReference type="Proteomes" id="UP000492821">
    <property type="component" value="Unassembled WGS sequence"/>
</dbReference>
<evidence type="ECO:0000256" key="2">
    <source>
        <dbReference type="SAM" id="Phobius"/>
    </source>
</evidence>
<organism evidence="4 5">
    <name type="scientific">Panagrellus redivivus</name>
    <name type="common">Microworm</name>
    <dbReference type="NCBI Taxonomy" id="6233"/>
    <lineage>
        <taxon>Eukaryota</taxon>
        <taxon>Metazoa</taxon>
        <taxon>Ecdysozoa</taxon>
        <taxon>Nematoda</taxon>
        <taxon>Chromadorea</taxon>
        <taxon>Rhabditida</taxon>
        <taxon>Tylenchina</taxon>
        <taxon>Panagrolaimomorpha</taxon>
        <taxon>Panagrolaimoidea</taxon>
        <taxon>Panagrolaimidae</taxon>
        <taxon>Panagrellus</taxon>
    </lineage>
</organism>
<evidence type="ECO:0000256" key="1">
    <source>
        <dbReference type="SAM" id="MobiDB-lite"/>
    </source>
</evidence>
<dbReference type="WBParaSite" id="Pan_g17017.t1">
    <property type="protein sequence ID" value="Pan_g17017.t1"/>
    <property type="gene ID" value="Pan_g17017"/>
</dbReference>
<evidence type="ECO:0000256" key="3">
    <source>
        <dbReference type="SAM" id="SignalP"/>
    </source>
</evidence>
<keyword evidence="2" id="KW-0472">Membrane</keyword>
<reference evidence="5" key="2">
    <citation type="submission" date="2020-10" db="UniProtKB">
        <authorList>
            <consortium name="WormBaseParasite"/>
        </authorList>
    </citation>
    <scope>IDENTIFICATION</scope>
</reference>
<feature type="signal peptide" evidence="3">
    <location>
        <begin position="1"/>
        <end position="20"/>
    </location>
</feature>
<protein>
    <submittedName>
        <fullName evidence="5">DSL domain-containing protein</fullName>
    </submittedName>
</protein>
<proteinExistence type="predicted"/>
<feature type="compositionally biased region" description="Low complexity" evidence="1">
    <location>
        <begin position="323"/>
        <end position="339"/>
    </location>
</feature>
<sequence>MLNGFILLPLLFLNVYHVNALFFHTSEITDSIVYVTGITLNITNIPQSTNLYFTLKMEGSNDKQYAVKPLAVGPNTIKFEDTYFELKNLHSDTVFNSTAVIYLVTPNYNFSTTDFFLFDISAISYNKTGGEPQAMLNEGSFNNFNYSLQYTYQKTCDNADIYGYTCNVSCPKWPPLNYCWTCNEITGEVLCCDGNYDPNSCFNLTAATSVTAKPGPCEPGTGSESDYDHQKTLKKRYFWAMIALAILSLILLILLLVFCCCCCHYRSEAQKLRKVTDVKQENVRPQTLSIVHPHLNQPNDTITRRRPLPPYRPPQSEYVLRSPTTMPTTPQTTFPRTSPHYSRPNVARYSTDTDFEDDFDDEHHVEHVV</sequence>
<dbReference type="AlphaFoldDB" id="A0A7E4V609"/>
<keyword evidence="2" id="KW-1133">Transmembrane helix</keyword>
<feature type="region of interest" description="Disordered" evidence="1">
    <location>
        <begin position="293"/>
        <end position="369"/>
    </location>
</feature>
<feature type="chain" id="PRO_5028865650" evidence="3">
    <location>
        <begin position="21"/>
        <end position="369"/>
    </location>
</feature>
<reference evidence="4" key="1">
    <citation type="journal article" date="2013" name="Genetics">
        <title>The draft genome and transcriptome of Panagrellus redivivus are shaped by the harsh demands of a free-living lifestyle.</title>
        <authorList>
            <person name="Srinivasan J."/>
            <person name="Dillman A.R."/>
            <person name="Macchietto M.G."/>
            <person name="Heikkinen L."/>
            <person name="Lakso M."/>
            <person name="Fracchia K.M."/>
            <person name="Antoshechkin I."/>
            <person name="Mortazavi A."/>
            <person name="Wong G."/>
            <person name="Sternberg P.W."/>
        </authorList>
    </citation>
    <scope>NUCLEOTIDE SEQUENCE [LARGE SCALE GENOMIC DNA]</scope>
    <source>
        <strain evidence="4">MT8872</strain>
    </source>
</reference>
<keyword evidence="2" id="KW-0812">Transmembrane</keyword>
<keyword evidence="3" id="KW-0732">Signal</keyword>
<keyword evidence="4" id="KW-1185">Reference proteome</keyword>
<evidence type="ECO:0000313" key="5">
    <source>
        <dbReference type="WBParaSite" id="Pan_g17017.t1"/>
    </source>
</evidence>
<evidence type="ECO:0000313" key="4">
    <source>
        <dbReference type="Proteomes" id="UP000492821"/>
    </source>
</evidence>
<accession>A0A7E4V609</accession>
<feature type="transmembrane region" description="Helical" evidence="2">
    <location>
        <begin position="237"/>
        <end position="265"/>
    </location>
</feature>